<keyword evidence="3" id="KW-1185">Reference proteome</keyword>
<evidence type="ECO:0000313" key="3">
    <source>
        <dbReference type="Proteomes" id="UP000736335"/>
    </source>
</evidence>
<proteinExistence type="predicted"/>
<protein>
    <submittedName>
        <fullName evidence="2">Uncharacterized protein</fullName>
    </submittedName>
</protein>
<evidence type="ECO:0000256" key="1">
    <source>
        <dbReference type="SAM" id="MobiDB-lite"/>
    </source>
</evidence>
<evidence type="ECO:0000313" key="2">
    <source>
        <dbReference type="EMBL" id="KAF9790999.1"/>
    </source>
</evidence>
<reference evidence="2" key="1">
    <citation type="journal article" date="2020" name="Nat. Commun.">
        <title>Large-scale genome sequencing of mycorrhizal fungi provides insights into the early evolution of symbiotic traits.</title>
        <authorList>
            <person name="Miyauchi S."/>
            <person name="Kiss E."/>
            <person name="Kuo A."/>
            <person name="Drula E."/>
            <person name="Kohler A."/>
            <person name="Sanchez-Garcia M."/>
            <person name="Morin E."/>
            <person name="Andreopoulos B."/>
            <person name="Barry K.W."/>
            <person name="Bonito G."/>
            <person name="Buee M."/>
            <person name="Carver A."/>
            <person name="Chen C."/>
            <person name="Cichocki N."/>
            <person name="Clum A."/>
            <person name="Culley D."/>
            <person name="Crous P.W."/>
            <person name="Fauchery L."/>
            <person name="Girlanda M."/>
            <person name="Hayes R.D."/>
            <person name="Keri Z."/>
            <person name="LaButti K."/>
            <person name="Lipzen A."/>
            <person name="Lombard V."/>
            <person name="Magnuson J."/>
            <person name="Maillard F."/>
            <person name="Murat C."/>
            <person name="Nolan M."/>
            <person name="Ohm R.A."/>
            <person name="Pangilinan J."/>
            <person name="Pereira M.F."/>
            <person name="Perotto S."/>
            <person name="Peter M."/>
            <person name="Pfister S."/>
            <person name="Riley R."/>
            <person name="Sitrit Y."/>
            <person name="Stielow J.B."/>
            <person name="Szollosi G."/>
            <person name="Zifcakova L."/>
            <person name="Stursova M."/>
            <person name="Spatafora J.W."/>
            <person name="Tedersoo L."/>
            <person name="Vaario L.M."/>
            <person name="Yamada A."/>
            <person name="Yan M."/>
            <person name="Wang P."/>
            <person name="Xu J."/>
            <person name="Bruns T."/>
            <person name="Baldrian P."/>
            <person name="Vilgalys R."/>
            <person name="Dunand C."/>
            <person name="Henrissat B."/>
            <person name="Grigoriev I.V."/>
            <person name="Hibbett D."/>
            <person name="Nagy L.G."/>
            <person name="Martin F.M."/>
        </authorList>
    </citation>
    <scope>NUCLEOTIDE SEQUENCE</scope>
    <source>
        <strain evidence="2">UH-Tt-Lm1</strain>
    </source>
</reference>
<name>A0A9P6LAP2_9AGAM</name>
<reference evidence="2" key="2">
    <citation type="submission" date="2020-11" db="EMBL/GenBank/DDBJ databases">
        <authorList>
            <consortium name="DOE Joint Genome Institute"/>
            <person name="Kuo A."/>
            <person name="Miyauchi S."/>
            <person name="Kiss E."/>
            <person name="Drula E."/>
            <person name="Kohler A."/>
            <person name="Sanchez-Garcia M."/>
            <person name="Andreopoulos B."/>
            <person name="Barry K.W."/>
            <person name="Bonito G."/>
            <person name="Buee M."/>
            <person name="Carver A."/>
            <person name="Chen C."/>
            <person name="Cichocki N."/>
            <person name="Clum A."/>
            <person name="Culley D."/>
            <person name="Crous P.W."/>
            <person name="Fauchery L."/>
            <person name="Girlanda M."/>
            <person name="Hayes R."/>
            <person name="Keri Z."/>
            <person name="Labutti K."/>
            <person name="Lipzen A."/>
            <person name="Lombard V."/>
            <person name="Magnuson J."/>
            <person name="Maillard F."/>
            <person name="Morin E."/>
            <person name="Murat C."/>
            <person name="Nolan M."/>
            <person name="Ohm R."/>
            <person name="Pangilinan J."/>
            <person name="Pereira M."/>
            <person name="Perotto S."/>
            <person name="Peter M."/>
            <person name="Riley R."/>
            <person name="Sitrit Y."/>
            <person name="Stielow B."/>
            <person name="Szollosi G."/>
            <person name="Zifcakova L."/>
            <person name="Stursova M."/>
            <person name="Spatafora J.W."/>
            <person name="Tedersoo L."/>
            <person name="Vaario L.-M."/>
            <person name="Yamada A."/>
            <person name="Yan M."/>
            <person name="Wang P."/>
            <person name="Xu J."/>
            <person name="Bruns T."/>
            <person name="Baldrian P."/>
            <person name="Vilgalys R."/>
            <person name="Henrissat B."/>
            <person name="Grigoriev I.V."/>
            <person name="Hibbett D."/>
            <person name="Nagy L.G."/>
            <person name="Martin F.M."/>
        </authorList>
    </citation>
    <scope>NUCLEOTIDE SEQUENCE</scope>
    <source>
        <strain evidence="2">UH-Tt-Lm1</strain>
    </source>
</reference>
<accession>A0A9P6LAP2</accession>
<dbReference type="Proteomes" id="UP000736335">
    <property type="component" value="Unassembled WGS sequence"/>
</dbReference>
<feature type="region of interest" description="Disordered" evidence="1">
    <location>
        <begin position="90"/>
        <end position="120"/>
    </location>
</feature>
<dbReference type="EMBL" id="WIUZ02000002">
    <property type="protein sequence ID" value="KAF9790999.1"/>
    <property type="molecule type" value="Genomic_DNA"/>
</dbReference>
<sequence length="162" mass="18470">MSQFRLPHVPTPPPHMPQFRLPHVPTPPPHMPQFRLPHVPTLSPLRPDIISLYQPLPRPHLPHVQLRLLHVHALREQRIHSLPTFSLLPLPPDSPRRNRRPCLVSSNPLPTPPPPFPPQSKQAGCTLELYSRLAFYLAHYPSPINSLDFAVKLPLGFMLACF</sequence>
<organism evidence="2 3">
    <name type="scientific">Thelephora terrestris</name>
    <dbReference type="NCBI Taxonomy" id="56493"/>
    <lineage>
        <taxon>Eukaryota</taxon>
        <taxon>Fungi</taxon>
        <taxon>Dikarya</taxon>
        <taxon>Basidiomycota</taxon>
        <taxon>Agaricomycotina</taxon>
        <taxon>Agaricomycetes</taxon>
        <taxon>Thelephorales</taxon>
        <taxon>Thelephoraceae</taxon>
        <taxon>Thelephora</taxon>
    </lineage>
</organism>
<feature type="compositionally biased region" description="Pro residues" evidence="1">
    <location>
        <begin position="109"/>
        <end position="118"/>
    </location>
</feature>
<gene>
    <name evidence="2" type="ORF">BJ322DRAFT_419881</name>
</gene>
<comment type="caution">
    <text evidence="2">The sequence shown here is derived from an EMBL/GenBank/DDBJ whole genome shotgun (WGS) entry which is preliminary data.</text>
</comment>
<dbReference type="AlphaFoldDB" id="A0A9P6LAP2"/>